<evidence type="ECO:0000313" key="2">
    <source>
        <dbReference type="EMBL" id="KZX14088.1"/>
    </source>
</evidence>
<dbReference type="STRING" id="66851.MBORA_01660"/>
<evidence type="ECO:0000313" key="3">
    <source>
        <dbReference type="Proteomes" id="UP000077428"/>
    </source>
</evidence>
<gene>
    <name evidence="2" type="ORF">MBORA_01660</name>
</gene>
<name>A0A166C3A5_METOA</name>
<dbReference type="PATRIC" id="fig|66851.6.peg.207"/>
<dbReference type="OrthoDB" id="26949at2157"/>
<dbReference type="EMBL" id="LWMU01000033">
    <property type="protein sequence ID" value="KZX14088.1"/>
    <property type="molecule type" value="Genomic_DNA"/>
</dbReference>
<dbReference type="InterPro" id="IPR011611">
    <property type="entry name" value="PfkB_dom"/>
</dbReference>
<organism evidence="2 3">
    <name type="scientific">Methanobrevibacter oralis</name>
    <dbReference type="NCBI Taxonomy" id="66851"/>
    <lineage>
        <taxon>Archaea</taxon>
        <taxon>Methanobacteriati</taxon>
        <taxon>Methanobacteriota</taxon>
        <taxon>Methanomada group</taxon>
        <taxon>Methanobacteria</taxon>
        <taxon>Methanobacteriales</taxon>
        <taxon>Methanobacteriaceae</taxon>
        <taxon>Methanobrevibacter</taxon>
    </lineage>
</organism>
<reference evidence="3" key="1">
    <citation type="journal article" date="2016" name="Genome Announc.">
        <title>Draft Genome Sequences of Methanobrevibacter curvatus DSM11111, Methanobrevibacter cuticularis DSM11139, Methanobrevibacter filiformis DSM11501, and Methanobrevibacter oralis DSM7256.</title>
        <authorList>
            <person name="Poehlein A."/>
            <person name="Seedorf H."/>
        </authorList>
    </citation>
    <scope>NUCLEOTIDE SEQUENCE [LARGE SCALE GENOMIC DNA]</scope>
    <source>
        <strain evidence="3">DSM 7256 / JCM 30027 / ZR</strain>
    </source>
</reference>
<dbReference type="SUPFAM" id="SSF53613">
    <property type="entry name" value="Ribokinase-like"/>
    <property type="match status" value="1"/>
</dbReference>
<keyword evidence="2" id="KW-0418">Kinase</keyword>
<keyword evidence="3" id="KW-1185">Reference proteome</keyword>
<dbReference type="GO" id="GO:0016301">
    <property type="term" value="F:kinase activity"/>
    <property type="evidence" value="ECO:0007669"/>
    <property type="project" value="UniProtKB-KW"/>
</dbReference>
<keyword evidence="2" id="KW-0808">Transferase</keyword>
<sequence>MTLICIGPVTKDLIIVGSEKSFKVGGATYFQSFVFEEYFNDYLAIVNTSSKELINEFPDISKVKVLLKEDTHYFINHYPKRDNLDLRHQLSNFAKIPILKKDLENILKNLKIDAIVLNPLNRYDFPKDTIEYLKSFNVPIYLSIQGFLRCPHEKFNDYYTIKLKRFDDLDNILSGINGIFLDEDEAAILGDVEASEIVITNGSKGSRIISGNEIKIKAVECSQVADSTGCGDTYMAAYISKRLKGGNIKESGDFASKISSCKLEKSGPFLIS</sequence>
<accession>A0A166C3A5</accession>
<dbReference type="InterPro" id="IPR029056">
    <property type="entry name" value="Ribokinase-like"/>
</dbReference>
<dbReference type="AlphaFoldDB" id="A0A166C3A5"/>
<dbReference type="Pfam" id="PF00294">
    <property type="entry name" value="PfkB"/>
    <property type="match status" value="1"/>
</dbReference>
<protein>
    <submittedName>
        <fullName evidence="2">PfkB family carbohydrate kinase</fullName>
    </submittedName>
</protein>
<dbReference type="Gene3D" id="3.40.1190.20">
    <property type="match status" value="1"/>
</dbReference>
<comment type="caution">
    <text evidence="2">The sequence shown here is derived from an EMBL/GenBank/DDBJ whole genome shotgun (WGS) entry which is preliminary data.</text>
</comment>
<feature type="domain" description="Carbohydrate kinase PfkB" evidence="1">
    <location>
        <begin position="194"/>
        <end position="267"/>
    </location>
</feature>
<dbReference type="RefSeq" id="WP_042694289.1">
    <property type="nucleotide sequence ID" value="NZ_CABMAB010000035.1"/>
</dbReference>
<proteinExistence type="predicted"/>
<evidence type="ECO:0000259" key="1">
    <source>
        <dbReference type="Pfam" id="PF00294"/>
    </source>
</evidence>
<dbReference type="Proteomes" id="UP000077428">
    <property type="component" value="Unassembled WGS sequence"/>
</dbReference>